<protein>
    <recommendedName>
        <fullName evidence="5">Periplasmic binding protein domain-containing protein</fullName>
    </recommendedName>
</protein>
<sequence>MRSLWRKTTLVLCGVALIAASSACASSKNGDGGSSTGGSSNDSAPAGATYTAAEVAAATGAYKVRPLFAVPKKLPEHYRFAFLNPSLSYPYFATWSQGMKAAAKFYGVSLDQSDLNFKYDTELSAYQQIAVKQPTVIGSGQMNDATYNAVERDHAKIVMIDGSFKNVAHFGVDDEQVGKLATDALADQAKAKMAGAWKGRTVLVAGITSANCTPCDTRVKASFAEAEAKLGIPAANTTMLTPPGQDPTSSAASTFTDFLTAHPKDVVLVVSYGDEPVIGAINAAKAAGRKDDILAVSNGGDSAARIALRDTSNAGVLVAAIDYQPYAEGWNWIEAAIATAMNKPLASYQVNRVLTAANVDQFYPNDKSQ</sequence>
<comment type="caution">
    <text evidence="6">The sequence shown here is derived from an EMBL/GenBank/DDBJ whole genome shotgun (WGS) entry which is preliminary data.</text>
</comment>
<dbReference type="InterPro" id="IPR028082">
    <property type="entry name" value="Peripla_BP_I"/>
</dbReference>
<evidence type="ECO:0000256" key="3">
    <source>
        <dbReference type="ARBA" id="ARBA00022729"/>
    </source>
</evidence>
<dbReference type="Proteomes" id="UP001501570">
    <property type="component" value="Unassembled WGS sequence"/>
</dbReference>
<keyword evidence="7" id="KW-1185">Reference proteome</keyword>
<reference evidence="7" key="1">
    <citation type="journal article" date="2019" name="Int. J. Syst. Evol. Microbiol.">
        <title>The Global Catalogue of Microorganisms (GCM) 10K type strain sequencing project: providing services to taxonomists for standard genome sequencing and annotation.</title>
        <authorList>
            <consortium name="The Broad Institute Genomics Platform"/>
            <consortium name="The Broad Institute Genome Sequencing Center for Infectious Disease"/>
            <person name="Wu L."/>
            <person name="Ma J."/>
        </authorList>
    </citation>
    <scope>NUCLEOTIDE SEQUENCE [LARGE SCALE GENOMIC DNA]</scope>
    <source>
        <strain evidence="7">JCM 18304</strain>
    </source>
</reference>
<dbReference type="PANTHER" id="PTHR46847">
    <property type="entry name" value="D-ALLOSE-BINDING PERIPLASMIC PROTEIN-RELATED"/>
    <property type="match status" value="1"/>
</dbReference>
<feature type="signal peptide" evidence="4">
    <location>
        <begin position="1"/>
        <end position="25"/>
    </location>
</feature>
<organism evidence="6 7">
    <name type="scientific">Rugosimonospora acidiphila</name>
    <dbReference type="NCBI Taxonomy" id="556531"/>
    <lineage>
        <taxon>Bacteria</taxon>
        <taxon>Bacillati</taxon>
        <taxon>Actinomycetota</taxon>
        <taxon>Actinomycetes</taxon>
        <taxon>Micromonosporales</taxon>
        <taxon>Micromonosporaceae</taxon>
        <taxon>Rugosimonospora</taxon>
    </lineage>
</organism>
<proteinExistence type="inferred from homology"/>
<keyword evidence="3 4" id="KW-0732">Signal</keyword>
<evidence type="ECO:0000256" key="4">
    <source>
        <dbReference type="SAM" id="SignalP"/>
    </source>
</evidence>
<accession>A0ABP9RM93</accession>
<comment type="similarity">
    <text evidence="2">Belongs to the bacterial solute-binding protein 2 family.</text>
</comment>
<dbReference type="RefSeq" id="WP_345626868.1">
    <property type="nucleotide sequence ID" value="NZ_BAABJQ010000003.1"/>
</dbReference>
<evidence type="ECO:0000259" key="5">
    <source>
        <dbReference type="Pfam" id="PF13407"/>
    </source>
</evidence>
<dbReference type="PROSITE" id="PS51257">
    <property type="entry name" value="PROKAR_LIPOPROTEIN"/>
    <property type="match status" value="1"/>
</dbReference>
<dbReference type="Pfam" id="PF13407">
    <property type="entry name" value="Peripla_BP_4"/>
    <property type="match status" value="1"/>
</dbReference>
<evidence type="ECO:0000256" key="2">
    <source>
        <dbReference type="ARBA" id="ARBA00007639"/>
    </source>
</evidence>
<dbReference type="CDD" id="cd01536">
    <property type="entry name" value="PBP1_ABC_sugar_binding-like"/>
    <property type="match status" value="1"/>
</dbReference>
<evidence type="ECO:0000313" key="7">
    <source>
        <dbReference type="Proteomes" id="UP001501570"/>
    </source>
</evidence>
<dbReference type="PANTHER" id="PTHR46847:SF1">
    <property type="entry name" value="D-ALLOSE-BINDING PERIPLASMIC PROTEIN-RELATED"/>
    <property type="match status" value="1"/>
</dbReference>
<feature type="chain" id="PRO_5046376176" description="Periplasmic binding protein domain-containing protein" evidence="4">
    <location>
        <begin position="26"/>
        <end position="369"/>
    </location>
</feature>
<dbReference type="SUPFAM" id="SSF53822">
    <property type="entry name" value="Periplasmic binding protein-like I"/>
    <property type="match status" value="1"/>
</dbReference>
<comment type="subcellular location">
    <subcellularLocation>
        <location evidence="1">Cell envelope</location>
    </subcellularLocation>
</comment>
<evidence type="ECO:0000313" key="6">
    <source>
        <dbReference type="EMBL" id="GAA5180246.1"/>
    </source>
</evidence>
<name>A0ABP9RM93_9ACTN</name>
<evidence type="ECO:0000256" key="1">
    <source>
        <dbReference type="ARBA" id="ARBA00004196"/>
    </source>
</evidence>
<gene>
    <name evidence="6" type="ORF">GCM10023322_12110</name>
</gene>
<feature type="domain" description="Periplasmic binding protein" evidence="5">
    <location>
        <begin position="80"/>
        <end position="342"/>
    </location>
</feature>
<dbReference type="Gene3D" id="3.40.50.2300">
    <property type="match status" value="2"/>
</dbReference>
<dbReference type="EMBL" id="BAABJQ010000003">
    <property type="protein sequence ID" value="GAA5180246.1"/>
    <property type="molecule type" value="Genomic_DNA"/>
</dbReference>
<dbReference type="InterPro" id="IPR025997">
    <property type="entry name" value="SBP_2_dom"/>
</dbReference>